<evidence type="ECO:0000313" key="1">
    <source>
        <dbReference type="EMBL" id="MBP2023055.1"/>
    </source>
</evidence>
<dbReference type="EMBL" id="JAGGLL010000022">
    <property type="protein sequence ID" value="MBP2023055.1"/>
    <property type="molecule type" value="Genomic_DNA"/>
</dbReference>
<reference evidence="1 2" key="1">
    <citation type="submission" date="2021-03" db="EMBL/GenBank/DDBJ databases">
        <title>Genomic Encyclopedia of Type Strains, Phase IV (KMG-IV): sequencing the most valuable type-strain genomes for metagenomic binning, comparative biology and taxonomic classification.</title>
        <authorList>
            <person name="Goeker M."/>
        </authorList>
    </citation>
    <scope>NUCLEOTIDE SEQUENCE [LARGE SCALE GENOMIC DNA]</scope>
    <source>
        <strain evidence="1 2">DSM 28650</strain>
    </source>
</reference>
<keyword evidence="2" id="KW-1185">Reference proteome</keyword>
<name>A0ABS4K6Z7_9CLOT</name>
<gene>
    <name evidence="1" type="ORF">J2Z44_002880</name>
</gene>
<comment type="caution">
    <text evidence="1">The sequence shown here is derived from an EMBL/GenBank/DDBJ whole genome shotgun (WGS) entry which is preliminary data.</text>
</comment>
<accession>A0ABS4K6Z7</accession>
<evidence type="ECO:0000313" key="2">
    <source>
        <dbReference type="Proteomes" id="UP001519308"/>
    </source>
</evidence>
<protein>
    <recommendedName>
        <fullName evidence="3">Transposase</fullName>
    </recommendedName>
</protein>
<dbReference type="Proteomes" id="UP001519308">
    <property type="component" value="Unassembled WGS sequence"/>
</dbReference>
<organism evidence="1 2">
    <name type="scientific">Clostridium punense</name>
    <dbReference type="NCBI Taxonomy" id="1054297"/>
    <lineage>
        <taxon>Bacteria</taxon>
        <taxon>Bacillati</taxon>
        <taxon>Bacillota</taxon>
        <taxon>Clostridia</taxon>
        <taxon>Eubacteriales</taxon>
        <taxon>Clostridiaceae</taxon>
        <taxon>Clostridium</taxon>
    </lineage>
</organism>
<proteinExistence type="predicted"/>
<evidence type="ECO:0008006" key="3">
    <source>
        <dbReference type="Google" id="ProtNLM"/>
    </source>
</evidence>
<sequence length="39" mass="4680">MILMNQRNITVYLSMMTYNSKELETLINLIIRAYQKINT</sequence>